<keyword evidence="6" id="KW-1003">Cell membrane</keyword>
<feature type="domain" description="ABC transmembrane type-2" evidence="7">
    <location>
        <begin position="29"/>
        <end position="264"/>
    </location>
</feature>
<keyword evidence="2 6" id="KW-0812">Transmembrane</keyword>
<evidence type="ECO:0000256" key="5">
    <source>
        <dbReference type="ARBA" id="ARBA00023251"/>
    </source>
</evidence>
<feature type="transmembrane region" description="Helical" evidence="6">
    <location>
        <begin position="239"/>
        <end position="258"/>
    </location>
</feature>
<accession>A0ABP6QK92</accession>
<feature type="transmembrane region" description="Helical" evidence="6">
    <location>
        <begin position="69"/>
        <end position="89"/>
    </location>
</feature>
<dbReference type="Pfam" id="PF01061">
    <property type="entry name" value="ABC2_membrane"/>
    <property type="match status" value="1"/>
</dbReference>
<feature type="transmembrane region" description="Helical" evidence="6">
    <location>
        <begin position="120"/>
        <end position="138"/>
    </location>
</feature>
<keyword evidence="9" id="KW-1185">Reference proteome</keyword>
<organism evidence="8 9">
    <name type="scientific">Actinocorallia longicatena</name>
    <dbReference type="NCBI Taxonomy" id="111803"/>
    <lineage>
        <taxon>Bacteria</taxon>
        <taxon>Bacillati</taxon>
        <taxon>Actinomycetota</taxon>
        <taxon>Actinomycetes</taxon>
        <taxon>Streptosporangiales</taxon>
        <taxon>Thermomonosporaceae</taxon>
        <taxon>Actinocorallia</taxon>
    </lineage>
</organism>
<keyword evidence="5" id="KW-0046">Antibiotic resistance</keyword>
<proteinExistence type="inferred from homology"/>
<dbReference type="EMBL" id="BAAAUV010000029">
    <property type="protein sequence ID" value="GAA3235886.1"/>
    <property type="molecule type" value="Genomic_DNA"/>
</dbReference>
<dbReference type="PANTHER" id="PTHR43229:SF2">
    <property type="entry name" value="NODULATION PROTEIN J"/>
    <property type="match status" value="1"/>
</dbReference>
<gene>
    <name evidence="8" type="ORF">GCM10010468_69870</name>
</gene>
<dbReference type="PIRSF" id="PIRSF006648">
    <property type="entry name" value="DrrB"/>
    <property type="match status" value="1"/>
</dbReference>
<evidence type="ECO:0000256" key="4">
    <source>
        <dbReference type="ARBA" id="ARBA00023136"/>
    </source>
</evidence>
<evidence type="ECO:0000259" key="7">
    <source>
        <dbReference type="PROSITE" id="PS51012"/>
    </source>
</evidence>
<comment type="caution">
    <text evidence="8">The sequence shown here is derived from an EMBL/GenBank/DDBJ whole genome shotgun (WGS) entry which is preliminary data.</text>
</comment>
<dbReference type="Proteomes" id="UP001501237">
    <property type="component" value="Unassembled WGS sequence"/>
</dbReference>
<dbReference type="PROSITE" id="PS51012">
    <property type="entry name" value="ABC_TM2"/>
    <property type="match status" value="1"/>
</dbReference>
<evidence type="ECO:0000256" key="3">
    <source>
        <dbReference type="ARBA" id="ARBA00022989"/>
    </source>
</evidence>
<name>A0ABP6QK92_9ACTN</name>
<feature type="transmembrane region" description="Helical" evidence="6">
    <location>
        <begin position="29"/>
        <end position="49"/>
    </location>
</feature>
<feature type="transmembrane region" description="Helical" evidence="6">
    <location>
        <begin position="144"/>
        <end position="167"/>
    </location>
</feature>
<sequence length="266" mass="28546">MTTATFRWAASDGWTLTRRALLHWVRQPVQVLVGLLFPVLLVLMFGYLLGGGMEIPGGGDYKEFLLPGMFALTMVFGIEGTFTAVAADAGKGVTDRFRSLPMAPSAVVVGRASADMINSAAGLVVMMGAGLAVGWRWHEGFGRVLVAVALLLWLRFAFLWAGIYLGLRFPSPEAVMAVQILVWPFGFLSNVFASPADMPGWLGFLADANPLSATVTAVRDLFGNPGVAGSGSWAADHGLLLAIVWPLVITTVFFPLSVRRFQRLSA</sequence>
<dbReference type="InterPro" id="IPR013525">
    <property type="entry name" value="ABC2_TM"/>
</dbReference>
<protein>
    <recommendedName>
        <fullName evidence="6">Transport permease protein</fullName>
    </recommendedName>
</protein>
<keyword evidence="4 6" id="KW-0472">Membrane</keyword>
<dbReference type="RefSeq" id="WP_344837300.1">
    <property type="nucleotide sequence ID" value="NZ_BAAAUV010000029.1"/>
</dbReference>
<comment type="subcellular location">
    <subcellularLocation>
        <location evidence="6">Cell membrane</location>
        <topology evidence="6">Multi-pass membrane protein</topology>
    </subcellularLocation>
    <subcellularLocation>
        <location evidence="1">Membrane</location>
        <topology evidence="1">Multi-pass membrane protein</topology>
    </subcellularLocation>
</comment>
<evidence type="ECO:0000256" key="2">
    <source>
        <dbReference type="ARBA" id="ARBA00022692"/>
    </source>
</evidence>
<dbReference type="PANTHER" id="PTHR43229">
    <property type="entry name" value="NODULATION PROTEIN J"/>
    <property type="match status" value="1"/>
</dbReference>
<keyword evidence="6" id="KW-0813">Transport</keyword>
<dbReference type="InterPro" id="IPR047817">
    <property type="entry name" value="ABC2_TM_bact-type"/>
</dbReference>
<evidence type="ECO:0000313" key="9">
    <source>
        <dbReference type="Proteomes" id="UP001501237"/>
    </source>
</evidence>
<dbReference type="InterPro" id="IPR051784">
    <property type="entry name" value="Nod_factor_ABC_transporter"/>
</dbReference>
<comment type="similarity">
    <text evidence="6">Belongs to the ABC-2 integral membrane protein family.</text>
</comment>
<evidence type="ECO:0000256" key="1">
    <source>
        <dbReference type="ARBA" id="ARBA00004141"/>
    </source>
</evidence>
<reference evidence="9" key="1">
    <citation type="journal article" date="2019" name="Int. J. Syst. Evol. Microbiol.">
        <title>The Global Catalogue of Microorganisms (GCM) 10K type strain sequencing project: providing services to taxonomists for standard genome sequencing and annotation.</title>
        <authorList>
            <consortium name="The Broad Institute Genomics Platform"/>
            <consortium name="The Broad Institute Genome Sequencing Center for Infectious Disease"/>
            <person name="Wu L."/>
            <person name="Ma J."/>
        </authorList>
    </citation>
    <scope>NUCLEOTIDE SEQUENCE [LARGE SCALE GENOMIC DNA]</scope>
    <source>
        <strain evidence="9">JCM 9377</strain>
    </source>
</reference>
<keyword evidence="3 6" id="KW-1133">Transmembrane helix</keyword>
<feature type="transmembrane region" description="Helical" evidence="6">
    <location>
        <begin position="174"/>
        <end position="193"/>
    </location>
</feature>
<evidence type="ECO:0000256" key="6">
    <source>
        <dbReference type="RuleBase" id="RU361157"/>
    </source>
</evidence>
<evidence type="ECO:0000313" key="8">
    <source>
        <dbReference type="EMBL" id="GAA3235886.1"/>
    </source>
</evidence>
<dbReference type="InterPro" id="IPR000412">
    <property type="entry name" value="ABC_2_transport"/>
</dbReference>